<protein>
    <submittedName>
        <fullName evidence="2">Uncharacterized protein</fullName>
    </submittedName>
</protein>
<evidence type="ECO:0000313" key="2">
    <source>
        <dbReference type="EMBL" id="THT97716.1"/>
    </source>
</evidence>
<accession>A0A4S8ETB9</accession>
<comment type="caution">
    <text evidence="2">The sequence shown here is derived from an EMBL/GenBank/DDBJ whole genome shotgun (WGS) entry which is preliminary data.</text>
</comment>
<organism evidence="2 3">
    <name type="scientific">Lampropedia puyangensis</name>
    <dbReference type="NCBI Taxonomy" id="1330072"/>
    <lineage>
        <taxon>Bacteria</taxon>
        <taxon>Pseudomonadati</taxon>
        <taxon>Pseudomonadota</taxon>
        <taxon>Betaproteobacteria</taxon>
        <taxon>Burkholderiales</taxon>
        <taxon>Comamonadaceae</taxon>
        <taxon>Lampropedia</taxon>
    </lineage>
</organism>
<dbReference type="Proteomes" id="UP000308917">
    <property type="component" value="Unassembled WGS sequence"/>
</dbReference>
<sequence>MAFEKVSEDSHYVTQPMRMATVQALPALGFVSPQGQRFNDFEPTDEACEFISASCSALRPKNKEVTLHLAEWVCGGVDISENTLRNAISPCLPLPEKARRNLRNHLAGPNGTQEDVKRRQNLLAWMDALRANPSAAKLKPAVLDETHWHDIQAGSLFFKAQTLALEALDAVELGMGPKCSYVDATQKAQKQLQKLQQAAQAFLASGNQHSDAKRFCEECTNPNPTAVLKALVQRDGTGLREREDDIIRGPAFSGKLPPPPTDEDAPPSESNATDIPIPEGVSFRLRNFYLLNLDLHGELDAWLQRHKELENAA</sequence>
<dbReference type="OrthoDB" id="7596364at2"/>
<gene>
    <name evidence="2" type="ORF">E9531_15580</name>
</gene>
<dbReference type="EMBL" id="STFG01000026">
    <property type="protein sequence ID" value="THT97716.1"/>
    <property type="molecule type" value="Genomic_DNA"/>
</dbReference>
<proteinExistence type="predicted"/>
<feature type="region of interest" description="Disordered" evidence="1">
    <location>
        <begin position="240"/>
        <end position="276"/>
    </location>
</feature>
<dbReference type="AlphaFoldDB" id="A0A4S8ETB9"/>
<reference evidence="2 3" key="1">
    <citation type="journal article" date="2015" name="Antonie Van Leeuwenhoek">
        <title>Lampropedia puyangensis sp. nov., isolated from symptomatic bark of Populus ? euramericana canker and emended description of Lampropedia hyalina (Ehrenberg 1832) Lee et al. 2004.</title>
        <authorList>
            <person name="Li Y."/>
            <person name="Wang T."/>
            <person name="Piao C.G."/>
            <person name="Wang L.F."/>
            <person name="Tian G.Z."/>
            <person name="Zhu T.H."/>
            <person name="Guo M.W."/>
        </authorList>
    </citation>
    <scope>NUCLEOTIDE SEQUENCE [LARGE SCALE GENOMIC DNA]</scope>
    <source>
        <strain evidence="2 3">2-bin</strain>
    </source>
</reference>
<dbReference type="RefSeq" id="WP_158291818.1">
    <property type="nucleotide sequence ID" value="NZ_STFG01000026.1"/>
</dbReference>
<name>A0A4S8ETB9_9BURK</name>
<keyword evidence="3" id="KW-1185">Reference proteome</keyword>
<evidence type="ECO:0000313" key="3">
    <source>
        <dbReference type="Proteomes" id="UP000308917"/>
    </source>
</evidence>
<evidence type="ECO:0000256" key="1">
    <source>
        <dbReference type="SAM" id="MobiDB-lite"/>
    </source>
</evidence>